<dbReference type="InterPro" id="IPR031311">
    <property type="entry name" value="CHIT_BIND_RR_consensus"/>
</dbReference>
<evidence type="ECO:0000256" key="1">
    <source>
        <dbReference type="SAM" id="MobiDB-lite"/>
    </source>
</evidence>
<dbReference type="GO" id="GO:0005615">
    <property type="term" value="C:extracellular space"/>
    <property type="evidence" value="ECO:0007669"/>
    <property type="project" value="TreeGrafter"/>
</dbReference>
<dbReference type="GO" id="GO:0031012">
    <property type="term" value="C:extracellular matrix"/>
    <property type="evidence" value="ECO:0007669"/>
    <property type="project" value="TreeGrafter"/>
</dbReference>
<dbReference type="STRING" id="13249.T1H837"/>
<dbReference type="PROSITE" id="PS00233">
    <property type="entry name" value="CHIT_BIND_RR_1"/>
    <property type="match status" value="1"/>
</dbReference>
<dbReference type="Pfam" id="PF00379">
    <property type="entry name" value="Chitin_bind_4"/>
    <property type="match status" value="1"/>
</dbReference>
<sequence length="134" mass="14769">MTRRPITVYIRPDCSADILSVVYKTTSKTTRIIMYKVICLIGLLAVVSAQFLGPVDDYDPNPSYSYSYDVQDPTTGDFKTQSESRDGDVVHGSYSLVEPDGSRRVVDYTADPVNGFNAAVHKEPGLTTAPVVHY</sequence>
<keyword evidence="2" id="KW-0812">Transmembrane</keyword>
<evidence type="ECO:0000313" key="3">
    <source>
        <dbReference type="EnsemblMetazoa" id="RPRC000173-PA"/>
    </source>
</evidence>
<dbReference type="InterPro" id="IPR051217">
    <property type="entry name" value="Insect_Cuticle_Struc_Prot"/>
</dbReference>
<dbReference type="Proteomes" id="UP000015103">
    <property type="component" value="Unassembled WGS sequence"/>
</dbReference>
<evidence type="ECO:0000313" key="4">
    <source>
        <dbReference type="Proteomes" id="UP000015103"/>
    </source>
</evidence>
<accession>T1H837</accession>
<evidence type="ECO:0000256" key="2">
    <source>
        <dbReference type="SAM" id="Phobius"/>
    </source>
</evidence>
<dbReference type="AlphaFoldDB" id="T1H837"/>
<keyword evidence="4" id="KW-1185">Reference proteome</keyword>
<dbReference type="OMA" id="TTRIIMY"/>
<dbReference type="EnsemblMetazoa" id="RPRC000173-RA">
    <property type="protein sequence ID" value="RPRC000173-PA"/>
    <property type="gene ID" value="RPRC000173"/>
</dbReference>
<reference evidence="3" key="1">
    <citation type="submission" date="2015-05" db="UniProtKB">
        <authorList>
            <consortium name="EnsemblMetazoa"/>
        </authorList>
    </citation>
    <scope>IDENTIFICATION</scope>
</reference>
<feature type="compositionally biased region" description="Basic and acidic residues" evidence="1">
    <location>
        <begin position="80"/>
        <end position="89"/>
    </location>
</feature>
<feature type="transmembrane region" description="Helical" evidence="2">
    <location>
        <begin position="33"/>
        <end position="53"/>
    </location>
</feature>
<protein>
    <submittedName>
        <fullName evidence="3">Uncharacterized protein</fullName>
    </submittedName>
</protein>
<dbReference type="PROSITE" id="PS51155">
    <property type="entry name" value="CHIT_BIND_RR_2"/>
    <property type="match status" value="1"/>
</dbReference>
<dbReference type="PANTHER" id="PTHR12236:SF75">
    <property type="entry name" value="CUTICULAR PROTEIN 62BB, ISOFORM A"/>
    <property type="match status" value="1"/>
</dbReference>
<dbReference type="PRINTS" id="PR00947">
    <property type="entry name" value="CUTICLE"/>
</dbReference>
<dbReference type="HOGENOM" id="CLU_075165_5_2_1"/>
<name>T1H837_RHOPR</name>
<dbReference type="EMBL" id="ACPB03016482">
    <property type="status" value="NOT_ANNOTATED_CDS"/>
    <property type="molecule type" value="Genomic_DNA"/>
</dbReference>
<dbReference type="InterPro" id="IPR000618">
    <property type="entry name" value="Insect_cuticle"/>
</dbReference>
<organism evidence="3 4">
    <name type="scientific">Rhodnius prolixus</name>
    <name type="common">Triatomid bug</name>
    <dbReference type="NCBI Taxonomy" id="13249"/>
    <lineage>
        <taxon>Eukaryota</taxon>
        <taxon>Metazoa</taxon>
        <taxon>Ecdysozoa</taxon>
        <taxon>Arthropoda</taxon>
        <taxon>Hexapoda</taxon>
        <taxon>Insecta</taxon>
        <taxon>Pterygota</taxon>
        <taxon>Neoptera</taxon>
        <taxon>Paraneoptera</taxon>
        <taxon>Hemiptera</taxon>
        <taxon>Heteroptera</taxon>
        <taxon>Panheteroptera</taxon>
        <taxon>Cimicomorpha</taxon>
        <taxon>Reduviidae</taxon>
        <taxon>Triatominae</taxon>
        <taxon>Rhodnius</taxon>
    </lineage>
</organism>
<dbReference type="GO" id="GO:0042302">
    <property type="term" value="F:structural constituent of cuticle"/>
    <property type="evidence" value="ECO:0007669"/>
    <property type="project" value="UniProtKB-UniRule"/>
</dbReference>
<dbReference type="FunCoup" id="T1H837">
    <property type="interactions" value="21"/>
</dbReference>
<keyword evidence="2" id="KW-1133">Transmembrane helix</keyword>
<proteinExistence type="predicted"/>
<keyword evidence="2" id="KW-0472">Membrane</keyword>
<dbReference type="InParanoid" id="T1H837"/>
<dbReference type="PANTHER" id="PTHR12236">
    <property type="entry name" value="STRUCTURAL CONTITUENT OF CUTICLE"/>
    <property type="match status" value="1"/>
</dbReference>
<dbReference type="VEuPathDB" id="VectorBase:RPRC000173"/>
<feature type="region of interest" description="Disordered" evidence="1">
    <location>
        <begin position="63"/>
        <end position="93"/>
    </location>
</feature>